<dbReference type="Gene3D" id="2.170.130.10">
    <property type="entry name" value="TonB-dependent receptor, plug domain"/>
    <property type="match status" value="1"/>
</dbReference>
<evidence type="ECO:0000256" key="10">
    <source>
        <dbReference type="ARBA" id="ARBA00023237"/>
    </source>
</evidence>
<dbReference type="InterPro" id="IPR039426">
    <property type="entry name" value="TonB-dep_rcpt-like"/>
</dbReference>
<dbReference type="PANTHER" id="PTHR30069">
    <property type="entry name" value="TONB-DEPENDENT OUTER MEMBRANE RECEPTOR"/>
    <property type="match status" value="1"/>
</dbReference>
<evidence type="ECO:0000256" key="9">
    <source>
        <dbReference type="ARBA" id="ARBA00023170"/>
    </source>
</evidence>
<dbReference type="GO" id="GO:0009279">
    <property type="term" value="C:cell outer membrane"/>
    <property type="evidence" value="ECO:0007669"/>
    <property type="project" value="UniProtKB-SubCell"/>
</dbReference>
<keyword evidence="3 11" id="KW-0813">Transport</keyword>
<dbReference type="InterPro" id="IPR037066">
    <property type="entry name" value="Plug_dom_sf"/>
</dbReference>
<evidence type="ECO:0000256" key="7">
    <source>
        <dbReference type="ARBA" id="ARBA00023077"/>
    </source>
</evidence>
<keyword evidence="16" id="KW-1185">Reference proteome</keyword>
<keyword evidence="4 11" id="KW-1134">Transmembrane beta strand</keyword>
<dbReference type="GO" id="GO:0015344">
    <property type="term" value="F:siderophore uptake transmembrane transporter activity"/>
    <property type="evidence" value="ECO:0007669"/>
    <property type="project" value="TreeGrafter"/>
</dbReference>
<evidence type="ECO:0000259" key="14">
    <source>
        <dbReference type="Pfam" id="PF07715"/>
    </source>
</evidence>
<comment type="caution">
    <text evidence="15">The sequence shown here is derived from an EMBL/GenBank/DDBJ whole genome shotgun (WGS) entry which is preliminary data.</text>
</comment>
<keyword evidence="7 12" id="KW-0798">TonB box</keyword>
<feature type="domain" description="TonB-dependent receptor plug" evidence="14">
    <location>
        <begin position="38"/>
        <end position="144"/>
    </location>
</feature>
<comment type="subcellular location">
    <subcellularLocation>
        <location evidence="1 11">Cell outer membrane</location>
        <topology evidence="1 11">Multi-pass membrane protein</topology>
    </subcellularLocation>
</comment>
<evidence type="ECO:0000256" key="3">
    <source>
        <dbReference type="ARBA" id="ARBA00022448"/>
    </source>
</evidence>
<evidence type="ECO:0000256" key="11">
    <source>
        <dbReference type="PROSITE-ProRule" id="PRU01360"/>
    </source>
</evidence>
<evidence type="ECO:0000256" key="5">
    <source>
        <dbReference type="ARBA" id="ARBA00022692"/>
    </source>
</evidence>
<dbReference type="PROSITE" id="PS52016">
    <property type="entry name" value="TONB_DEPENDENT_REC_3"/>
    <property type="match status" value="1"/>
</dbReference>
<evidence type="ECO:0000313" key="15">
    <source>
        <dbReference type="EMBL" id="MCL1137379.1"/>
    </source>
</evidence>
<dbReference type="InterPro" id="IPR012910">
    <property type="entry name" value="Plug_dom"/>
</dbReference>
<dbReference type="PANTHER" id="PTHR30069:SF29">
    <property type="entry name" value="HEMOGLOBIN AND HEMOGLOBIN-HAPTOGLOBIN-BINDING PROTEIN 1-RELATED"/>
    <property type="match status" value="1"/>
</dbReference>
<dbReference type="GO" id="GO:0044718">
    <property type="term" value="P:siderophore transmembrane transport"/>
    <property type="evidence" value="ECO:0007669"/>
    <property type="project" value="TreeGrafter"/>
</dbReference>
<evidence type="ECO:0000256" key="6">
    <source>
        <dbReference type="ARBA" id="ARBA00022729"/>
    </source>
</evidence>
<dbReference type="InterPro" id="IPR036942">
    <property type="entry name" value="Beta-barrel_TonB_sf"/>
</dbReference>
<keyword evidence="9 15" id="KW-0675">Receptor</keyword>
<protein>
    <submittedName>
        <fullName evidence="15">TonB-dependent receptor</fullName>
    </submittedName>
</protein>
<dbReference type="SUPFAM" id="SSF56935">
    <property type="entry name" value="Porins"/>
    <property type="match status" value="1"/>
</dbReference>
<dbReference type="Proteomes" id="UP001139293">
    <property type="component" value="Unassembled WGS sequence"/>
</dbReference>
<dbReference type="Pfam" id="PF00593">
    <property type="entry name" value="TonB_dep_Rec_b-barrel"/>
    <property type="match status" value="1"/>
</dbReference>
<evidence type="ECO:0000313" key="16">
    <source>
        <dbReference type="Proteomes" id="UP001139293"/>
    </source>
</evidence>
<evidence type="ECO:0000256" key="8">
    <source>
        <dbReference type="ARBA" id="ARBA00023136"/>
    </source>
</evidence>
<feature type="domain" description="TonB-dependent receptor-like beta-barrel" evidence="13">
    <location>
        <begin position="220"/>
        <end position="587"/>
    </location>
</feature>
<dbReference type="Pfam" id="PF07715">
    <property type="entry name" value="Plug"/>
    <property type="match status" value="1"/>
</dbReference>
<dbReference type="RefSeq" id="WP_248948375.1">
    <property type="nucleotide sequence ID" value="NZ_JAKILB010000001.1"/>
</dbReference>
<comment type="similarity">
    <text evidence="2">Belongs to the TonB-dependent receptor family. Hemoglobin/haptoglobin binding protein subfamily.</text>
</comment>
<evidence type="ECO:0000256" key="4">
    <source>
        <dbReference type="ARBA" id="ARBA00022452"/>
    </source>
</evidence>
<sequence>MSSVLLALGAIAIANVNEIDEVITVTNTLEQNLSLDQAKLGQSMVVIEREQITSFGQADINSILAQWVPGLFSSAKGGRYDGGYYSLQGSRKQDILWLLDGNRLNNRLYGGVYLDSLNPNMIERIEVLKGGQGIVYGTSAIAGVVNIVTRDLSKQNSAEFSIGADTLASQSIDGYVSGDIESIDWSLYGSYSTSEGYQLWPDENIHWTASDDVKRGYTVYNIGGKARWLGEQDQQLTMLMQFNHADLERLRPYGTINSNNDRDEKLITLDYQHPIFDEWDLQVKGYYHSWDTYYNRVDQDENGDITVVDDNSYWGFEDYGVKAMAQYRSGEINDWLIGAELQQYRGEDEVMNFVSDTETVQSVFVQFRPQIHLTQFSFGLRYSDISDAGDSLNWSASSQHEFNPNIVLSASVGTGFRLPSAEELFSVAEEGGVTGNSDLNPEQSMSANIGLRLSVDEFTFEPLLFLREVDDLIGIKDAHYVNLSEQVNTKGFELLSQWQSDALSISAALTYADTREKGESEQLSGIPKWLSQVNADYFVSDSIKLGVQGLYTGSLTEHDVEVGGEWVFSLSSSYTLGQHTLSLRLENMFDVDGAVSVFNPGSTAPEEHRQPIPTLGTPRDLQFNYRYQM</sequence>
<gene>
    <name evidence="15" type="ORF">L2740_02230</name>
</gene>
<accession>A0A9X1Z8B1</accession>
<reference evidence="15" key="1">
    <citation type="submission" date="2022-01" db="EMBL/GenBank/DDBJ databases">
        <title>Whole genome-based taxonomy of the Shewanellaceae.</title>
        <authorList>
            <person name="Martin-Rodriguez A.J."/>
        </authorList>
    </citation>
    <scope>NUCLEOTIDE SEQUENCE</scope>
    <source>
        <strain evidence="15">KCTC 23973</strain>
    </source>
</reference>
<dbReference type="InterPro" id="IPR000531">
    <property type="entry name" value="Beta-barrel_TonB"/>
</dbReference>
<proteinExistence type="inferred from homology"/>
<keyword evidence="6" id="KW-0732">Signal</keyword>
<evidence type="ECO:0000259" key="13">
    <source>
        <dbReference type="Pfam" id="PF00593"/>
    </source>
</evidence>
<keyword evidence="8 11" id="KW-0472">Membrane</keyword>
<evidence type="ECO:0000256" key="1">
    <source>
        <dbReference type="ARBA" id="ARBA00004571"/>
    </source>
</evidence>
<dbReference type="EMBL" id="JAKILB010000001">
    <property type="protein sequence ID" value="MCL1137379.1"/>
    <property type="molecule type" value="Genomic_DNA"/>
</dbReference>
<dbReference type="AlphaFoldDB" id="A0A9X1Z8B1"/>
<keyword evidence="10 11" id="KW-0998">Cell outer membrane</keyword>
<organism evidence="15 16">
    <name type="scientific">Shewanella pneumatophori</name>
    <dbReference type="NCBI Taxonomy" id="314092"/>
    <lineage>
        <taxon>Bacteria</taxon>
        <taxon>Pseudomonadati</taxon>
        <taxon>Pseudomonadota</taxon>
        <taxon>Gammaproteobacteria</taxon>
        <taxon>Alteromonadales</taxon>
        <taxon>Shewanellaceae</taxon>
        <taxon>Shewanella</taxon>
    </lineage>
</organism>
<dbReference type="Gene3D" id="2.40.170.20">
    <property type="entry name" value="TonB-dependent receptor, beta-barrel domain"/>
    <property type="match status" value="1"/>
</dbReference>
<evidence type="ECO:0000256" key="2">
    <source>
        <dbReference type="ARBA" id="ARBA00008143"/>
    </source>
</evidence>
<keyword evidence="5 11" id="KW-0812">Transmembrane</keyword>
<name>A0A9X1Z8B1_9GAMM</name>
<evidence type="ECO:0000256" key="12">
    <source>
        <dbReference type="RuleBase" id="RU003357"/>
    </source>
</evidence>